<proteinExistence type="predicted"/>
<organism evidence="1 2">
    <name type="scientific">Enterocloster clostridioformis</name>
    <dbReference type="NCBI Taxonomy" id="1531"/>
    <lineage>
        <taxon>Bacteria</taxon>
        <taxon>Bacillati</taxon>
        <taxon>Bacillota</taxon>
        <taxon>Clostridia</taxon>
        <taxon>Lachnospirales</taxon>
        <taxon>Lachnospiraceae</taxon>
        <taxon>Enterocloster</taxon>
    </lineage>
</organism>
<dbReference type="Proteomes" id="UP000315200">
    <property type="component" value="Unassembled WGS sequence"/>
</dbReference>
<dbReference type="AlphaFoldDB" id="A0A829VZT7"/>
<protein>
    <submittedName>
        <fullName evidence="1">Uncharacterized protein</fullName>
    </submittedName>
</protein>
<dbReference type="EMBL" id="BJLB01000001">
    <property type="protein sequence ID" value="GEA37789.1"/>
    <property type="molecule type" value="Genomic_DNA"/>
</dbReference>
<evidence type="ECO:0000313" key="2">
    <source>
        <dbReference type="Proteomes" id="UP000315200"/>
    </source>
</evidence>
<gene>
    <name evidence="1" type="ORF">Ccl03g_35020</name>
</gene>
<name>A0A829VZT7_9FIRM</name>
<accession>A0A829VZT7</accession>
<reference evidence="1 2" key="1">
    <citation type="submission" date="2019-06" db="EMBL/GenBank/DDBJ databases">
        <title>Draft genome sequence of [Clostridium] clostridioforme NBRC 113352.</title>
        <authorList>
            <person name="Miura T."/>
            <person name="Furukawa M."/>
            <person name="Shimamura M."/>
            <person name="Ohyama Y."/>
            <person name="Yamazoe A."/>
            <person name="Kawasaki H."/>
        </authorList>
    </citation>
    <scope>NUCLEOTIDE SEQUENCE [LARGE SCALE GENOMIC DNA]</scope>
    <source>
        <strain evidence="1 2">NBRC 113352</strain>
    </source>
</reference>
<evidence type="ECO:0000313" key="1">
    <source>
        <dbReference type="EMBL" id="GEA37789.1"/>
    </source>
</evidence>
<sequence length="50" mass="5677">MIGINIGGTYESVKSHADEYGYDEQHVYDDVLCIRMGKKLNVSFICMDCD</sequence>
<comment type="caution">
    <text evidence="1">The sequence shown here is derived from an EMBL/GenBank/DDBJ whole genome shotgun (WGS) entry which is preliminary data.</text>
</comment>